<feature type="region of interest" description="Disordered" evidence="10">
    <location>
        <begin position="1440"/>
        <end position="1470"/>
    </location>
</feature>
<evidence type="ECO:0000256" key="1">
    <source>
        <dbReference type="ARBA" id="ARBA00004123"/>
    </source>
</evidence>
<feature type="compositionally biased region" description="Polar residues" evidence="10">
    <location>
        <begin position="34"/>
        <end position="45"/>
    </location>
</feature>
<dbReference type="InterPro" id="IPR036060">
    <property type="entry name" value="Znf_C2H2C_sf"/>
</dbReference>
<feature type="compositionally biased region" description="Acidic residues" evidence="10">
    <location>
        <begin position="388"/>
        <end position="404"/>
    </location>
</feature>
<keyword evidence="8" id="KW-0804">Transcription</keyword>
<feature type="compositionally biased region" description="Low complexity" evidence="10">
    <location>
        <begin position="1109"/>
        <end position="1118"/>
    </location>
</feature>
<feature type="compositionally biased region" description="Low complexity" evidence="10">
    <location>
        <begin position="139"/>
        <end position="154"/>
    </location>
</feature>
<feature type="compositionally biased region" description="Low complexity" evidence="10">
    <location>
        <begin position="961"/>
        <end position="975"/>
    </location>
</feature>
<dbReference type="Pfam" id="PF01530">
    <property type="entry name" value="zf-C2HC"/>
    <property type="match status" value="5"/>
</dbReference>
<feature type="region of interest" description="Disordered" evidence="10">
    <location>
        <begin position="936"/>
        <end position="1007"/>
    </location>
</feature>
<feature type="compositionally biased region" description="Polar residues" evidence="10">
    <location>
        <begin position="1216"/>
        <end position="1242"/>
    </location>
</feature>
<accession>A0A6L2Q892</accession>
<organism evidence="11 12">
    <name type="scientific">Coptotermes formosanus</name>
    <name type="common">Formosan subterranean termite</name>
    <dbReference type="NCBI Taxonomy" id="36987"/>
    <lineage>
        <taxon>Eukaryota</taxon>
        <taxon>Metazoa</taxon>
        <taxon>Ecdysozoa</taxon>
        <taxon>Arthropoda</taxon>
        <taxon>Hexapoda</taxon>
        <taxon>Insecta</taxon>
        <taxon>Pterygota</taxon>
        <taxon>Neoptera</taxon>
        <taxon>Polyneoptera</taxon>
        <taxon>Dictyoptera</taxon>
        <taxon>Blattodea</taxon>
        <taxon>Blattoidea</taxon>
        <taxon>Termitoidae</taxon>
        <taxon>Rhinotermitidae</taxon>
        <taxon>Coptotermes</taxon>
    </lineage>
</organism>
<feature type="region of interest" description="Disordered" evidence="10">
    <location>
        <begin position="603"/>
        <end position="636"/>
    </location>
</feature>
<feature type="compositionally biased region" description="Polar residues" evidence="10">
    <location>
        <begin position="1276"/>
        <end position="1292"/>
    </location>
</feature>
<evidence type="ECO:0000256" key="8">
    <source>
        <dbReference type="ARBA" id="ARBA00023163"/>
    </source>
</evidence>
<feature type="compositionally biased region" description="Low complexity" evidence="10">
    <location>
        <begin position="215"/>
        <end position="233"/>
    </location>
</feature>
<feature type="compositionally biased region" description="Basic and acidic residues" evidence="10">
    <location>
        <begin position="343"/>
        <end position="357"/>
    </location>
</feature>
<proteinExistence type="inferred from homology"/>
<evidence type="ECO:0000313" key="11">
    <source>
        <dbReference type="EMBL" id="GFG40170.1"/>
    </source>
</evidence>
<reference evidence="12" key="1">
    <citation type="submission" date="2020-01" db="EMBL/GenBank/DDBJ databases">
        <title>Draft genome sequence of the Termite Coptotermes fromosanus.</title>
        <authorList>
            <person name="Itakura S."/>
            <person name="Yosikawa Y."/>
            <person name="Umezawa K."/>
        </authorList>
    </citation>
    <scope>NUCLEOTIDE SEQUENCE [LARGE SCALE GENOMIC DNA]</scope>
</reference>
<feature type="compositionally biased region" description="Polar residues" evidence="10">
    <location>
        <begin position="617"/>
        <end position="636"/>
    </location>
</feature>
<sequence>AAGSTTLYLKKRKSEVATPETSGKFGGGKGKLQQPHQFKKNLQPQQKKEVEGMLEAAAGGGDREGDDDGVGTTAKRRRKTLRCGGDSADDADTKLAEADASSAQKPAVVLPQKKRALPPNSSGNAGNSPARSPARKSAKAVASSSTTNNTATTDEAVDDETLIRETEAALKSLSGSWPGPRSSFYNRGITEHEDRFESPTFENLFEEKKVNNKMSPSSSSSSSSGCSESSSCSLKDVITLRGQQPESKSTRTAADGKTPGGMATNTTGSTNQPAKLQSDGSGKASSSTAKSNCKTKPQDRDVSQPKLAYQEGNELENLLKIENECATIQSQVGSSGPNSQLQDTRRNSENKGGKDKTPISAANSSTDATPSCSRSVEYAAAASRYEPDFNELVDDSSNELEIDMSDPSGDKEDEDDSDLSNKTEDRQKRREHNTDLKDGVAMSNSDQQASSSFQDRQNMFGVASQEQRQFQANKSTSANATVTGTILSATAAPSSSPSSSVSFSASSAFRAVNTGQSAKDTTLSPRISATQSSSIDLQGSVGGTIPPIGPFPASATFVGYPESIGLQGHCTESGGGHQHSVTSLDEKHTAAAVCLLQLKTNTKEQDGDKRQEVVGSETASSGGTKTASMSVASPDATSKQYTILQPAGAGSRAATAIQDVARDGVLSVSAVSSGGSSSVGVSAHHQQSVGVTAPNGGDPIGTSKMVPERNCSSELSRAAGPLSPSGLNREGNKCPTPGCNGQGHVTGLYSHHRSLSGCPRKDKVTPEILAMHETILKCPTPGCNGRGHVSTNRNTHRSLSGCPIAAANKQASREHKLHHHHHRMAGVTATASSAAPLAGQSDRQFHETPIGSNCSGSKPPPGSLKQSRTPEESDSHSRGSSGSGTGTSQGCTPKVIPKTEVTGTSSCCSNSGIRGELLVPKTEAASGSNVGVGVGAAGASSCASCTPPPPAPLRQTNFDPSSYLNQDSNSSSVSSMDTLGSRSAVGGAQHHQHPHHPPPPPVVPYSTLSLVEDPRTLPHQIPQRTPYDSSAMVPTTSEDLYQHRQDHSGRQYNTMNSNANISRPLVSYSSEMAVRAYDTGVVATPGHRPYDPGTAAAYERYDSSQQVCNPLQQQQQPPQQHPQRPPPPPPPPSMYGYTTNQGTLSEHEQQVREYQQDSISQQMAVAAAGMAGMMKSEGSPDSEPRIPPGFPSAINLSVKCVAAAQAQAQVQAQAQMKSSEPTSPGGSVMDLSTSSVTSTSPQAPGYGASSLSPHYGGGQRGGVMGGSPQAAASPHHTASPQVPSPQGQTLDLSVSRVPASGSASPMYPAEAVPIGPGFVGPRSIEEQTEPVDFSTANEPVNFSNGVRPVPGFTTGAGGAGGYSRESTPDSGGSHYLDSYRETNGYAPMSPHPGYAMAGVQAEYPANSYTPYPTAAYSCGGGSAGYPGAIPTSYPAPASSGYSPGPCYSMPPPQHPPPQIEKAPTKDDGLSGCPRADRTQIQAHSQELKCPTPGCDGSGHVTGNYSSHRSLSGCPRANKPKSKPRDGQDSEPLRCPIPGCDGSGHATGKFLSHRSASGCPIANRNKLRVLENGGTVEQHKAAVAAATAMKFEGVNCPTPGCDGTGHINGSFLTHRSLSGCPMAGSAQGGIPKKNKYTPDDMNNMYAKAPP</sequence>
<feature type="region of interest" description="Disordered" evidence="10">
    <location>
        <begin position="329"/>
        <end position="478"/>
    </location>
</feature>
<feature type="compositionally biased region" description="Pro residues" evidence="10">
    <location>
        <begin position="1448"/>
        <end position="1458"/>
    </location>
</feature>
<dbReference type="SUPFAM" id="SSF103637">
    <property type="entry name" value="CCHHC domain"/>
    <property type="match status" value="5"/>
</dbReference>
<feature type="compositionally biased region" description="Basic and acidic residues" evidence="10">
    <location>
        <begin position="603"/>
        <end position="612"/>
    </location>
</feature>
<feature type="non-terminal residue" evidence="11">
    <location>
        <position position="1"/>
    </location>
</feature>
<feature type="non-terminal residue" evidence="11">
    <location>
        <position position="1649"/>
    </location>
</feature>
<feature type="region of interest" description="Disordered" evidence="10">
    <location>
        <begin position="1339"/>
        <end position="1374"/>
    </location>
</feature>
<evidence type="ECO:0000256" key="7">
    <source>
        <dbReference type="ARBA" id="ARBA00023015"/>
    </source>
</evidence>
<keyword evidence="4" id="KW-0677">Repeat</keyword>
<feature type="compositionally biased region" description="Polar residues" evidence="10">
    <location>
        <begin position="360"/>
        <end position="374"/>
    </location>
</feature>
<keyword evidence="6" id="KW-0862">Zinc</keyword>
<keyword evidence="12" id="KW-1185">Reference proteome</keyword>
<feature type="region of interest" description="Disordered" evidence="10">
    <location>
        <begin position="809"/>
        <end position="912"/>
    </location>
</feature>
<feature type="compositionally biased region" description="Polar residues" evidence="10">
    <location>
        <begin position="515"/>
        <end position="537"/>
    </location>
</feature>
<evidence type="ECO:0000256" key="6">
    <source>
        <dbReference type="ARBA" id="ARBA00022833"/>
    </source>
</evidence>
<feature type="compositionally biased region" description="Gly residues" evidence="10">
    <location>
        <begin position="1255"/>
        <end position="1265"/>
    </location>
</feature>
<comment type="similarity">
    <text evidence="2">Belongs to the MYT1 family.</text>
</comment>
<feature type="region of interest" description="Disordered" evidence="10">
    <location>
        <begin position="1630"/>
        <end position="1649"/>
    </location>
</feature>
<feature type="compositionally biased region" description="Polar residues" evidence="10">
    <location>
        <begin position="263"/>
        <end position="275"/>
    </location>
</feature>
<feature type="region of interest" description="Disordered" evidence="10">
    <location>
        <begin position="1212"/>
        <end position="1308"/>
    </location>
</feature>
<evidence type="ECO:0000256" key="3">
    <source>
        <dbReference type="ARBA" id="ARBA00022723"/>
    </source>
</evidence>
<feature type="compositionally biased region" description="Basic and acidic residues" evidence="10">
    <location>
        <begin position="868"/>
        <end position="877"/>
    </location>
</feature>
<feature type="region of interest" description="Disordered" evidence="10">
    <location>
        <begin position="515"/>
        <end position="541"/>
    </location>
</feature>
<dbReference type="PROSITE" id="PS51802">
    <property type="entry name" value="ZF_CCHHC"/>
    <property type="match status" value="5"/>
</dbReference>
<dbReference type="FunFam" id="4.10.320.30:FF:000001">
    <property type="entry name" value="Myelin transcription factor 1-like, a"/>
    <property type="match status" value="5"/>
</dbReference>
<feature type="compositionally biased region" description="Polar residues" evidence="10">
    <location>
        <begin position="241"/>
        <end position="252"/>
    </location>
</feature>
<comment type="subcellular location">
    <subcellularLocation>
        <location evidence="1">Nucleus</location>
    </subcellularLocation>
</comment>
<feature type="region of interest" description="Disordered" evidence="10">
    <location>
        <begin position="1109"/>
        <end position="1140"/>
    </location>
</feature>
<evidence type="ECO:0008006" key="13">
    <source>
        <dbReference type="Google" id="ProtNLM"/>
    </source>
</evidence>
<feature type="compositionally biased region" description="Polar residues" evidence="10">
    <location>
        <begin position="901"/>
        <end position="912"/>
    </location>
</feature>
<comment type="caution">
    <text evidence="11">The sequence shown here is derived from an EMBL/GenBank/DDBJ whole genome shotgun (WGS) entry which is preliminary data.</text>
</comment>
<dbReference type="GO" id="GO:0000981">
    <property type="term" value="F:DNA-binding transcription factor activity, RNA polymerase II-specific"/>
    <property type="evidence" value="ECO:0007669"/>
    <property type="project" value="TreeGrafter"/>
</dbReference>
<evidence type="ECO:0000256" key="10">
    <source>
        <dbReference type="SAM" id="MobiDB-lite"/>
    </source>
</evidence>
<feature type="compositionally biased region" description="Polar residues" evidence="10">
    <location>
        <begin position="464"/>
        <end position="478"/>
    </location>
</feature>
<feature type="compositionally biased region" description="Polar residues" evidence="10">
    <location>
        <begin position="329"/>
        <end position="342"/>
    </location>
</feature>
<evidence type="ECO:0000256" key="2">
    <source>
        <dbReference type="ARBA" id="ARBA00010194"/>
    </source>
</evidence>
<dbReference type="OrthoDB" id="8189769at2759"/>
<feature type="compositionally biased region" description="Low complexity" evidence="10">
    <location>
        <begin position="1163"/>
        <end position="1174"/>
    </location>
</feature>
<keyword evidence="7" id="KW-0805">Transcription regulation</keyword>
<dbReference type="Gene3D" id="4.10.320.30">
    <property type="match status" value="5"/>
</dbReference>
<feature type="compositionally biased region" description="Basic and acidic residues" evidence="10">
    <location>
        <begin position="1522"/>
        <end position="1531"/>
    </location>
</feature>
<feature type="compositionally biased region" description="Polar residues" evidence="10">
    <location>
        <begin position="1500"/>
        <end position="1509"/>
    </location>
</feature>
<feature type="region of interest" description="Disordered" evidence="10">
    <location>
        <begin position="1500"/>
        <end position="1535"/>
    </location>
</feature>
<evidence type="ECO:0000256" key="4">
    <source>
        <dbReference type="ARBA" id="ARBA00022737"/>
    </source>
</evidence>
<feature type="region of interest" description="Disordered" evidence="10">
    <location>
        <begin position="1156"/>
        <end position="1190"/>
    </location>
</feature>
<feature type="region of interest" description="Disordered" evidence="10">
    <location>
        <begin position="1"/>
        <end position="307"/>
    </location>
</feature>
<feature type="compositionally biased region" description="Polar residues" evidence="10">
    <location>
        <begin position="442"/>
        <end position="457"/>
    </location>
</feature>
<evidence type="ECO:0000256" key="9">
    <source>
        <dbReference type="ARBA" id="ARBA00023242"/>
    </source>
</evidence>
<dbReference type="PANTHER" id="PTHR10816:SF15">
    <property type="entry name" value="MYELIN TRANSCRIPTION FACTOR 1-LIKE PROTEIN"/>
    <property type="match status" value="1"/>
</dbReference>
<keyword evidence="9" id="KW-0539">Nucleus</keyword>
<evidence type="ECO:0000256" key="5">
    <source>
        <dbReference type="ARBA" id="ARBA00022771"/>
    </source>
</evidence>
<dbReference type="PANTHER" id="PTHR10816">
    <property type="entry name" value="MYELIN TRANSCRIPTION FACTOR 1-RELATED"/>
    <property type="match status" value="1"/>
</dbReference>
<keyword evidence="5" id="KW-0863">Zinc-finger</keyword>
<dbReference type="GO" id="GO:0005634">
    <property type="term" value="C:nucleus"/>
    <property type="evidence" value="ECO:0007669"/>
    <property type="project" value="UniProtKB-SubCell"/>
</dbReference>
<feature type="compositionally biased region" description="Pro residues" evidence="10">
    <location>
        <begin position="1119"/>
        <end position="1133"/>
    </location>
</feature>
<dbReference type="InParanoid" id="A0A6L2Q892"/>
<dbReference type="GO" id="GO:0000978">
    <property type="term" value="F:RNA polymerase II cis-regulatory region sequence-specific DNA binding"/>
    <property type="evidence" value="ECO:0007669"/>
    <property type="project" value="TreeGrafter"/>
</dbReference>
<feature type="compositionally biased region" description="Basic and acidic residues" evidence="10">
    <location>
        <begin position="419"/>
        <end position="438"/>
    </location>
</feature>
<dbReference type="GO" id="GO:0008270">
    <property type="term" value="F:zinc ion binding"/>
    <property type="evidence" value="ECO:0007669"/>
    <property type="project" value="UniProtKB-KW"/>
</dbReference>
<keyword evidence="3" id="KW-0479">Metal-binding</keyword>
<protein>
    <recommendedName>
        <fullName evidence="13">Myelin transcription factor 1 domain-containing protein</fullName>
    </recommendedName>
</protein>
<dbReference type="GO" id="GO:0007399">
    <property type="term" value="P:nervous system development"/>
    <property type="evidence" value="ECO:0007669"/>
    <property type="project" value="UniProtKB-KW"/>
</dbReference>
<feature type="compositionally biased region" description="Low complexity" evidence="10">
    <location>
        <begin position="278"/>
        <end position="291"/>
    </location>
</feature>
<feature type="compositionally biased region" description="Basic residues" evidence="10">
    <location>
        <begin position="815"/>
        <end position="824"/>
    </location>
</feature>
<name>A0A6L2Q892_COPFO</name>
<evidence type="ECO:0000313" key="12">
    <source>
        <dbReference type="Proteomes" id="UP000502823"/>
    </source>
</evidence>
<dbReference type="FunCoup" id="A0A6L2Q892">
    <property type="interactions" value="24"/>
</dbReference>
<gene>
    <name evidence="11" type="ORF">Cfor_01035</name>
</gene>
<dbReference type="EMBL" id="BLKM01001585">
    <property type="protein sequence ID" value="GFG40170.1"/>
    <property type="molecule type" value="Genomic_DNA"/>
</dbReference>
<dbReference type="InterPro" id="IPR002515">
    <property type="entry name" value="Znf_C2H2C"/>
</dbReference>
<dbReference type="Proteomes" id="UP000502823">
    <property type="component" value="Unassembled WGS sequence"/>
</dbReference>